<proteinExistence type="predicted"/>
<dbReference type="EMBL" id="FZPA01000015">
    <property type="protein sequence ID" value="SNT20114.1"/>
    <property type="molecule type" value="Genomic_DNA"/>
</dbReference>
<sequence length="98" mass="10478">MNGGLSQFARVSASVKTSFAETPCLNLSFDEAMNLPVTDPVASAHFARSRHYGELLNDSLARTDAMLAPCDCGRPAVFCLREIGQCALVSGASRRGDR</sequence>
<gene>
    <name evidence="1" type="ORF">SAMN06295955_11594</name>
</gene>
<dbReference type="Proteomes" id="UP000198339">
    <property type="component" value="Unassembled WGS sequence"/>
</dbReference>
<organism evidence="1 2">
    <name type="scientific">Sphingopyxis indica</name>
    <dbReference type="NCBI Taxonomy" id="436663"/>
    <lineage>
        <taxon>Bacteria</taxon>
        <taxon>Pseudomonadati</taxon>
        <taxon>Pseudomonadota</taxon>
        <taxon>Alphaproteobacteria</taxon>
        <taxon>Sphingomonadales</taxon>
        <taxon>Sphingomonadaceae</taxon>
        <taxon>Sphingopyxis</taxon>
    </lineage>
</organism>
<dbReference type="RefSeq" id="WP_089217104.1">
    <property type="nucleotide sequence ID" value="NZ_FZPA01000015.1"/>
</dbReference>
<protein>
    <submittedName>
        <fullName evidence="1">Uncharacterized protein</fullName>
    </submittedName>
</protein>
<accession>A0A239KSD5</accession>
<evidence type="ECO:0000313" key="2">
    <source>
        <dbReference type="Proteomes" id="UP000198339"/>
    </source>
</evidence>
<keyword evidence="2" id="KW-1185">Reference proteome</keyword>
<dbReference type="AlphaFoldDB" id="A0A239KSD5"/>
<evidence type="ECO:0000313" key="1">
    <source>
        <dbReference type="EMBL" id="SNT20114.1"/>
    </source>
</evidence>
<reference evidence="1 2" key="1">
    <citation type="submission" date="2017-06" db="EMBL/GenBank/DDBJ databases">
        <authorList>
            <person name="Kim H.J."/>
            <person name="Triplett B.A."/>
        </authorList>
    </citation>
    <scope>NUCLEOTIDE SEQUENCE [LARGE SCALE GENOMIC DNA]</scope>
    <source>
        <strain evidence="1 2">DS15</strain>
    </source>
</reference>
<name>A0A239KSD5_9SPHN</name>